<organism evidence="2 3">
    <name type="scientific">Stachybotrys chartarum (strain CBS 109288 / IBT 7711)</name>
    <name type="common">Toxic black mold</name>
    <name type="synonym">Stilbospora chartarum</name>
    <dbReference type="NCBI Taxonomy" id="1280523"/>
    <lineage>
        <taxon>Eukaryota</taxon>
        <taxon>Fungi</taxon>
        <taxon>Dikarya</taxon>
        <taxon>Ascomycota</taxon>
        <taxon>Pezizomycotina</taxon>
        <taxon>Sordariomycetes</taxon>
        <taxon>Hypocreomycetidae</taxon>
        <taxon>Hypocreales</taxon>
        <taxon>Stachybotryaceae</taxon>
        <taxon>Stachybotrys</taxon>
    </lineage>
</organism>
<dbReference type="OrthoDB" id="10363324at2759"/>
<feature type="compositionally biased region" description="Low complexity" evidence="1">
    <location>
        <begin position="245"/>
        <end position="255"/>
    </location>
</feature>
<protein>
    <submittedName>
        <fullName evidence="2">Uncharacterized protein</fullName>
    </submittedName>
</protein>
<name>A0A084AR74_STACB</name>
<feature type="region of interest" description="Disordered" evidence="1">
    <location>
        <begin position="117"/>
        <end position="258"/>
    </location>
</feature>
<dbReference type="Proteomes" id="UP000028045">
    <property type="component" value="Unassembled WGS sequence"/>
</dbReference>
<dbReference type="AlphaFoldDB" id="A0A084AR74"/>
<accession>A0A084AR74</accession>
<proteinExistence type="predicted"/>
<dbReference type="HOGENOM" id="CLU_671164_0_0_1"/>
<reference evidence="2 3" key="1">
    <citation type="journal article" date="2014" name="BMC Genomics">
        <title>Comparative genome sequencing reveals chemotype-specific gene clusters in the toxigenic black mold Stachybotrys.</title>
        <authorList>
            <person name="Semeiks J."/>
            <person name="Borek D."/>
            <person name="Otwinowski Z."/>
            <person name="Grishin N.V."/>
        </authorList>
    </citation>
    <scope>NUCLEOTIDE SEQUENCE [LARGE SCALE GENOMIC DNA]</scope>
    <source>
        <strain evidence="3">CBS 109288 / IBT 7711</strain>
    </source>
</reference>
<feature type="region of interest" description="Disordered" evidence="1">
    <location>
        <begin position="333"/>
        <end position="352"/>
    </location>
</feature>
<evidence type="ECO:0000256" key="1">
    <source>
        <dbReference type="SAM" id="MobiDB-lite"/>
    </source>
</evidence>
<dbReference type="EMBL" id="KL648604">
    <property type="protein sequence ID" value="KEY67803.1"/>
    <property type="molecule type" value="Genomic_DNA"/>
</dbReference>
<gene>
    <name evidence="2" type="ORF">S7711_10809</name>
</gene>
<feature type="compositionally biased region" description="Acidic residues" evidence="1">
    <location>
        <begin position="159"/>
        <end position="175"/>
    </location>
</feature>
<evidence type="ECO:0000313" key="3">
    <source>
        <dbReference type="Proteomes" id="UP000028045"/>
    </source>
</evidence>
<evidence type="ECO:0000313" key="2">
    <source>
        <dbReference type="EMBL" id="KEY67803.1"/>
    </source>
</evidence>
<keyword evidence="3" id="KW-1185">Reference proteome</keyword>
<sequence length="410" mass="46017">MDEVKEKKALLRHFPPFLARQGEERVWYDQAEALWENEVPKWPVEEIRAFKELVPRLVKGTPHARSVYNHKLVVSARAKPSWAALTCLKILFGWDALQGRRIGMMFLQTFPDHDCSSDEYHQVGPGGKPAIPAPESERPQPKKRIRARKTLEENQATISEDEGNEDGAEEDGEEDTNPRPMKQQRMNPRCAEYDSTKITGNGGEYGEQTPEPEKQTPEPRQNIKKRRIAVPAVTAARKSRPPPAERTAAPTTPGRIQGTIGNKMHEQIHNRAGVNTIEATRASPISIKATKTYTILAQTRPLRTNTEILRNRIQGSQAAQPTPIIIKPEEAPSQPLMISPPADQGRPEAPAPQTSTIARVNKALEHVRQIKDFNTIQAYSRDECTKKVNSMQSEALSNLEKELRALKGEI</sequence>